<dbReference type="CDD" id="cd07827">
    <property type="entry name" value="RHD-n"/>
    <property type="match status" value="1"/>
</dbReference>
<dbReference type="InterPro" id="IPR002909">
    <property type="entry name" value="IPT_dom"/>
</dbReference>
<name>A0ABM0MXT3_SACKO</name>
<dbReference type="RefSeq" id="XP_006824824.1">
    <property type="nucleotide sequence ID" value="XM_006824761.1"/>
</dbReference>
<dbReference type="SMART" id="SM00429">
    <property type="entry name" value="IPT"/>
    <property type="match status" value="1"/>
</dbReference>
<dbReference type="Pfam" id="PF00554">
    <property type="entry name" value="RHD_DNA_bind"/>
    <property type="match status" value="1"/>
</dbReference>
<dbReference type="Pfam" id="PF16179">
    <property type="entry name" value="RHD_dimer"/>
    <property type="match status" value="1"/>
</dbReference>
<dbReference type="PROSITE" id="PS01204">
    <property type="entry name" value="REL_1"/>
    <property type="match status" value="1"/>
</dbReference>
<dbReference type="PANTHER" id="PTHR24169">
    <property type="entry name" value="NUCLEAR FACTOR NF-KAPPA-B PROTEIN"/>
    <property type="match status" value="1"/>
</dbReference>
<dbReference type="Gene3D" id="2.60.40.340">
    <property type="entry name" value="Rel homology domain (RHD), DNA-binding domain"/>
    <property type="match status" value="1"/>
</dbReference>
<dbReference type="PANTHER" id="PTHR24169:SF25">
    <property type="entry name" value="DORSAL-RELATED IMMUNITY FACTOR DIF-RELATED"/>
    <property type="match status" value="1"/>
</dbReference>
<organism evidence="2 3">
    <name type="scientific">Saccoglossus kowalevskii</name>
    <name type="common">Acorn worm</name>
    <dbReference type="NCBI Taxonomy" id="10224"/>
    <lineage>
        <taxon>Eukaryota</taxon>
        <taxon>Metazoa</taxon>
        <taxon>Hemichordata</taxon>
        <taxon>Enteropneusta</taxon>
        <taxon>Harrimaniidae</taxon>
        <taxon>Saccoglossus</taxon>
    </lineage>
</organism>
<dbReference type="GeneID" id="100303550"/>
<reference evidence="3" key="1">
    <citation type="submission" date="2025-08" db="UniProtKB">
        <authorList>
            <consortium name="RefSeq"/>
        </authorList>
    </citation>
    <scope>IDENTIFICATION</scope>
    <source>
        <tissue evidence="3">Testes</tissue>
    </source>
</reference>
<accession>A0ABM0MXT3</accession>
<sequence length="597" mass="65946">MTEGGGDPRLNSLILDSTCILGNMDNAYQNDPQLDDLQVLEQLLNATQQQEQEQQQQQPIVTISPQHFRTPAPPTAQTFMQPQRAPQVQRPFLEIVEQPKQRGQRFRYLCEGRSAGSLPGEHSTHDHKTFPSARLRNYNKEAMVVVSLVTKNEPYMPHPHSLVGKGCAKGICTMKVSTDTKMEASFQNLGIQCVRKKDIAEALQKRKELGIDPYGMFQKGQKFSVEDFELNVVRLCFQAFLRDPKDPNGRFIIPVSPIVSHPIHDKKGTSLNIARVDRTSGSASGEDEVFILCDKVQKDDIEVCFSHSPSDWVGRGQFGANDVHRQVAIVIKTPPFKTKDIKEPVIVQMFLKRPSDLEESDPIDFLYTPVDPDVQGVSAKRKRKVAHFDSYLDNSQQFVKNEPLIMPGTSGGAISNVKPLGAKERLKNKLKIKQENGSRSQCVGNTAAEAAAYQVPSQSASSLSFSTVSSTNFGNTFVAPFTQPAATTSTTTVYHEQSSAVAAATNNAHMNDLEFSELLQPTYNMTEEDLGIHETLLAALGNSNVMVPESVNDSLSLPYCNSVELSTPAVIGDDDPDLFSTLNTGDIAVENMEEYLQ</sequence>
<dbReference type="PROSITE" id="PS50254">
    <property type="entry name" value="REL_2"/>
    <property type="match status" value="1"/>
</dbReference>
<dbReference type="SUPFAM" id="SSF49417">
    <property type="entry name" value="p53-like transcription factors"/>
    <property type="match status" value="1"/>
</dbReference>
<dbReference type="InterPro" id="IPR030492">
    <property type="entry name" value="RHD_CS"/>
</dbReference>
<dbReference type="InterPro" id="IPR000451">
    <property type="entry name" value="NFkB/Dor"/>
</dbReference>
<keyword evidence="2" id="KW-1185">Reference proteome</keyword>
<dbReference type="InterPro" id="IPR032397">
    <property type="entry name" value="RHD_dimer"/>
</dbReference>
<evidence type="ECO:0000313" key="2">
    <source>
        <dbReference type="Proteomes" id="UP000694865"/>
    </source>
</evidence>
<protein>
    <submittedName>
        <fullName evidence="3">V-rel reticuloendotheliosis viral oncogene homolog-like isoform X1</fullName>
    </submittedName>
</protein>
<evidence type="ECO:0000313" key="3">
    <source>
        <dbReference type="RefSeq" id="XP_006824824.1"/>
    </source>
</evidence>
<dbReference type="InterPro" id="IPR013783">
    <property type="entry name" value="Ig-like_fold"/>
</dbReference>
<dbReference type="InterPro" id="IPR037059">
    <property type="entry name" value="RHD_DNA_bind_dom_sf"/>
</dbReference>
<dbReference type="InterPro" id="IPR011539">
    <property type="entry name" value="RHD_DNA_bind_dom"/>
</dbReference>
<evidence type="ECO:0000259" key="1">
    <source>
        <dbReference type="PROSITE" id="PS50254"/>
    </source>
</evidence>
<dbReference type="InterPro" id="IPR014756">
    <property type="entry name" value="Ig_E-set"/>
</dbReference>
<dbReference type="PRINTS" id="PR00057">
    <property type="entry name" value="NFKBTNSCPFCT"/>
</dbReference>
<dbReference type="SUPFAM" id="SSF81296">
    <property type="entry name" value="E set domains"/>
    <property type="match status" value="1"/>
</dbReference>
<feature type="domain" description="RHD" evidence="1">
    <location>
        <begin position="88"/>
        <end position="270"/>
    </location>
</feature>
<dbReference type="Gene3D" id="2.60.40.10">
    <property type="entry name" value="Immunoglobulins"/>
    <property type="match status" value="1"/>
</dbReference>
<proteinExistence type="predicted"/>
<dbReference type="InterPro" id="IPR008967">
    <property type="entry name" value="p53-like_TF_DNA-bd_sf"/>
</dbReference>
<gene>
    <name evidence="3" type="primary">rel-like</name>
</gene>
<dbReference type="Proteomes" id="UP000694865">
    <property type="component" value="Unplaced"/>
</dbReference>